<dbReference type="InterPro" id="IPR029058">
    <property type="entry name" value="AB_hydrolase_fold"/>
</dbReference>
<dbReference type="Proteomes" id="UP001501757">
    <property type="component" value="Unassembled WGS sequence"/>
</dbReference>
<accession>A0ABP3H6F3</accession>
<keyword evidence="5" id="KW-1185">Reference proteome</keyword>
<feature type="signal peptide" evidence="2">
    <location>
        <begin position="1"/>
        <end position="23"/>
    </location>
</feature>
<comment type="caution">
    <text evidence="4">The sequence shown here is derived from an EMBL/GenBank/DDBJ whole genome shotgun (WGS) entry which is preliminary data.</text>
</comment>
<dbReference type="PANTHER" id="PTHR42776">
    <property type="entry name" value="SERINE PEPTIDASE S9 FAMILY MEMBER"/>
    <property type="match status" value="1"/>
</dbReference>
<keyword evidence="2" id="KW-0732">Signal</keyword>
<keyword evidence="1" id="KW-0378">Hydrolase</keyword>
<proteinExistence type="predicted"/>
<evidence type="ECO:0000256" key="2">
    <source>
        <dbReference type="SAM" id="SignalP"/>
    </source>
</evidence>
<dbReference type="InterPro" id="IPR001375">
    <property type="entry name" value="Peptidase_S9_cat"/>
</dbReference>
<dbReference type="SUPFAM" id="SSF82171">
    <property type="entry name" value="DPP6 N-terminal domain-like"/>
    <property type="match status" value="1"/>
</dbReference>
<organism evidence="4 5">
    <name type="scientific">Bowmanella denitrificans</name>
    <dbReference type="NCBI Taxonomy" id="366582"/>
    <lineage>
        <taxon>Bacteria</taxon>
        <taxon>Pseudomonadati</taxon>
        <taxon>Pseudomonadota</taxon>
        <taxon>Gammaproteobacteria</taxon>
        <taxon>Alteromonadales</taxon>
        <taxon>Alteromonadaceae</taxon>
        <taxon>Bowmanella</taxon>
    </lineage>
</organism>
<dbReference type="Pfam" id="PF00326">
    <property type="entry name" value="Peptidase_S9"/>
    <property type="match status" value="1"/>
</dbReference>
<dbReference type="InterPro" id="IPR002470">
    <property type="entry name" value="Peptidase_S9A"/>
</dbReference>
<evidence type="ECO:0000259" key="3">
    <source>
        <dbReference type="Pfam" id="PF00326"/>
    </source>
</evidence>
<dbReference type="SUPFAM" id="SSF53474">
    <property type="entry name" value="alpha/beta-Hydrolases"/>
    <property type="match status" value="1"/>
</dbReference>
<reference evidence="5" key="1">
    <citation type="journal article" date="2019" name="Int. J. Syst. Evol. Microbiol.">
        <title>The Global Catalogue of Microorganisms (GCM) 10K type strain sequencing project: providing services to taxonomists for standard genome sequencing and annotation.</title>
        <authorList>
            <consortium name="The Broad Institute Genomics Platform"/>
            <consortium name="The Broad Institute Genome Sequencing Center for Infectious Disease"/>
            <person name="Wu L."/>
            <person name="Ma J."/>
        </authorList>
    </citation>
    <scope>NUCLEOTIDE SEQUENCE [LARGE SCALE GENOMIC DNA]</scope>
    <source>
        <strain evidence="5">JCM 13378</strain>
    </source>
</reference>
<gene>
    <name evidence="4" type="ORF">GCM10009092_27860</name>
</gene>
<dbReference type="RefSeq" id="WP_343845719.1">
    <property type="nucleotide sequence ID" value="NZ_BAAAEI010000015.1"/>
</dbReference>
<evidence type="ECO:0000313" key="5">
    <source>
        <dbReference type="Proteomes" id="UP001501757"/>
    </source>
</evidence>
<feature type="chain" id="PRO_5045636023" evidence="2">
    <location>
        <begin position="24"/>
        <end position="652"/>
    </location>
</feature>
<evidence type="ECO:0000256" key="1">
    <source>
        <dbReference type="ARBA" id="ARBA00022801"/>
    </source>
</evidence>
<dbReference type="PRINTS" id="PR00862">
    <property type="entry name" value="PROLIGOPTASE"/>
</dbReference>
<evidence type="ECO:0000313" key="4">
    <source>
        <dbReference type="EMBL" id="GAA0361921.1"/>
    </source>
</evidence>
<feature type="domain" description="Peptidase S9 prolyl oligopeptidase catalytic" evidence="3">
    <location>
        <begin position="442"/>
        <end position="652"/>
    </location>
</feature>
<protein>
    <submittedName>
        <fullName evidence="4">S9 family peptidase</fullName>
    </submittedName>
</protein>
<sequence length="652" mass="73684">MSGMFYCRALCLIFSFMSFAVVAAKPQYSPADFAIDYAFTDAKLSPDGQLLAVTLVHEGKRQLAVFRTQDRKIVGGARFPGRQEAGEAYWVTDQRLVIKLLESEPWDEEPKFYGQLYAVDYNGKNGELIYGVGAGEMQTGSRLKKKQDTFGWGEIISTLPDDEKHILIASTPMSQGGERKASIHKLNVFNGQLSYPITRSPVSYADFVADGKGHLKLAIGLDDTNNRRTYRYEDDEWTEISADFGKGFYPLALNEQGDKLYYLDNQGQALKGLFQLDMQSGEKKEVYTDDKVDITSVTYSADGDSIYALRVDPDYPTYVMLGRDNDEVAMYRQFLQTFPGYKVRITSKSKNGKLWMIYTSNDVDAGTYYLYDKEKNSLFSMFANLANLQSEHLSPSEPIEFETSDKLRIPGYLTYPQSRPADQKVPLVVLVHGGPHGVRDYWDFDREVQLLASQGYAVLRVNYRGSGGYGQAFKVAGYQQWGGRILQDIIEGTQWVIGQGRVDSQKVCIMGASFGGYAALQAATLVPDMYRCVIGTVGVYDLPLMFEEGDIPDRSYGESYLQDVLGTDQAKLKAYSPIYNVDKLKAPVLIAHNEKDRRVPIKHAERLRKAMDKAGKTYQWFVKDTETHGFYDQANRTDYFQTVSQFLHRHLQ</sequence>
<name>A0ABP3H6F3_9ALTE</name>
<dbReference type="EMBL" id="BAAAEI010000015">
    <property type="protein sequence ID" value="GAA0361921.1"/>
    <property type="molecule type" value="Genomic_DNA"/>
</dbReference>
<dbReference type="PANTHER" id="PTHR42776:SF27">
    <property type="entry name" value="DIPEPTIDYL PEPTIDASE FAMILY MEMBER 6"/>
    <property type="match status" value="1"/>
</dbReference>
<dbReference type="Gene3D" id="3.40.50.1820">
    <property type="entry name" value="alpha/beta hydrolase"/>
    <property type="match status" value="1"/>
</dbReference>